<feature type="region of interest" description="Disordered" evidence="1">
    <location>
        <begin position="58"/>
        <end position="80"/>
    </location>
</feature>
<feature type="transmembrane region" description="Helical" evidence="2">
    <location>
        <begin position="130"/>
        <end position="150"/>
    </location>
</feature>
<dbReference type="CDD" id="cd15904">
    <property type="entry name" value="TSPO_MBR"/>
    <property type="match status" value="1"/>
</dbReference>
<proteinExistence type="predicted"/>
<dbReference type="GO" id="GO:0016020">
    <property type="term" value="C:membrane"/>
    <property type="evidence" value="ECO:0007669"/>
    <property type="project" value="InterPro"/>
</dbReference>
<evidence type="ECO:0000256" key="2">
    <source>
        <dbReference type="SAM" id="Phobius"/>
    </source>
</evidence>
<dbReference type="PANTHER" id="PTHR10057:SF6">
    <property type="entry name" value="TRANSLOCATOR PROTEIN HOMOLOG"/>
    <property type="match status" value="1"/>
</dbReference>
<keyword evidence="2" id="KW-0812">Transmembrane</keyword>
<dbReference type="InterPro" id="IPR004307">
    <property type="entry name" value="TspO_MBR"/>
</dbReference>
<dbReference type="PANTHER" id="PTHR10057">
    <property type="entry name" value="PERIPHERAL-TYPE BENZODIAZEPINE RECEPTOR"/>
    <property type="match status" value="1"/>
</dbReference>
<dbReference type="Pfam" id="PF03073">
    <property type="entry name" value="TspO_MBR"/>
    <property type="match status" value="1"/>
</dbReference>
<reference evidence="3" key="1">
    <citation type="submission" date="2019-03" db="EMBL/GenBank/DDBJ databases">
        <authorList>
            <person name="Mank J."/>
            <person name="Almeida P."/>
        </authorList>
    </citation>
    <scope>NUCLEOTIDE SEQUENCE</scope>
    <source>
        <strain evidence="3">78183</strain>
    </source>
</reference>
<sequence>MIPYRVLTRFRRRSCNQQNTRLVRLNKIAKTRYNLCRCFSSGPRPASLSSPAADLMASKTLRNPPRPKDQPILAKPETKRIDNPKGSDLCSLFIVLAVPLSLSLAMIHLFGSGRRYRALAKPFWFPSLTAIHLGSVGSTFLTSLAAWLVWTGGGFRIDSEALPLYLAQISPEHGLGSSRAQDRSGLAWVSALGAEPGDSLCMLPGLW</sequence>
<keyword evidence="2" id="KW-1133">Transmembrane helix</keyword>
<feature type="transmembrane region" description="Helical" evidence="2">
    <location>
        <begin position="89"/>
        <end position="110"/>
    </location>
</feature>
<evidence type="ECO:0000313" key="3">
    <source>
        <dbReference type="EMBL" id="VFU58559.1"/>
    </source>
</evidence>
<name>A0A6N2MVQ3_SALVM</name>
<gene>
    <name evidence="3" type="ORF">SVIM_LOCUS428487</name>
</gene>
<dbReference type="AlphaFoldDB" id="A0A6N2MVQ3"/>
<protein>
    <submittedName>
        <fullName evidence="3">Uncharacterized protein</fullName>
    </submittedName>
</protein>
<evidence type="ECO:0000256" key="1">
    <source>
        <dbReference type="SAM" id="MobiDB-lite"/>
    </source>
</evidence>
<keyword evidence="2" id="KW-0472">Membrane</keyword>
<dbReference type="EMBL" id="CAADRP010001996">
    <property type="protein sequence ID" value="VFU58559.1"/>
    <property type="molecule type" value="Genomic_DNA"/>
</dbReference>
<organism evidence="3">
    <name type="scientific">Salix viminalis</name>
    <name type="common">Common osier</name>
    <name type="synonym">Basket willow</name>
    <dbReference type="NCBI Taxonomy" id="40686"/>
    <lineage>
        <taxon>Eukaryota</taxon>
        <taxon>Viridiplantae</taxon>
        <taxon>Streptophyta</taxon>
        <taxon>Embryophyta</taxon>
        <taxon>Tracheophyta</taxon>
        <taxon>Spermatophyta</taxon>
        <taxon>Magnoliopsida</taxon>
        <taxon>eudicotyledons</taxon>
        <taxon>Gunneridae</taxon>
        <taxon>Pentapetalae</taxon>
        <taxon>rosids</taxon>
        <taxon>fabids</taxon>
        <taxon>Malpighiales</taxon>
        <taxon>Salicaceae</taxon>
        <taxon>Saliceae</taxon>
        <taxon>Salix</taxon>
    </lineage>
</organism>
<accession>A0A6N2MVQ3</accession>